<proteinExistence type="predicted"/>
<dbReference type="SUPFAM" id="SSF53335">
    <property type="entry name" value="S-adenosyl-L-methionine-dependent methyltransferases"/>
    <property type="match status" value="1"/>
</dbReference>
<accession>A0A2X2V7D1</accession>
<reference evidence="1 2" key="1">
    <citation type="submission" date="2018-06" db="EMBL/GenBank/DDBJ databases">
        <authorList>
            <consortium name="Pathogen Informatics"/>
            <person name="Doyle S."/>
        </authorList>
    </citation>
    <scope>NUCLEOTIDE SEQUENCE [LARGE SCALE GENOMIC DNA]</scope>
    <source>
        <strain evidence="1 2">NCTC12120</strain>
    </source>
</reference>
<evidence type="ECO:0000313" key="1">
    <source>
        <dbReference type="EMBL" id="SQA97900.1"/>
    </source>
</evidence>
<dbReference type="InterPro" id="IPR029063">
    <property type="entry name" value="SAM-dependent_MTases_sf"/>
</dbReference>
<dbReference type="EMBL" id="UAVU01000003">
    <property type="protein sequence ID" value="SQA97900.1"/>
    <property type="molecule type" value="Genomic_DNA"/>
</dbReference>
<gene>
    <name evidence="1" type="ORF">NCTC12120_01747</name>
</gene>
<evidence type="ECO:0000313" key="2">
    <source>
        <dbReference type="Proteomes" id="UP000251197"/>
    </source>
</evidence>
<sequence length="105" mass="11401">MDRLFQARPFITLSESACGAGCMVLAVADVLNQAGYVSHRQLLVSVTDVGPLAAGIAYIQLSLCGVAGEVVIGNSLHNERRRVLYTPGHYLGNWPFRLKHALVHE</sequence>
<name>A0A2X2V7D1_9ENTR</name>
<dbReference type="AlphaFoldDB" id="A0A2X2V7D1"/>
<protein>
    <submittedName>
        <fullName evidence="1">Uncharacterized protein</fullName>
    </submittedName>
</protein>
<organism evidence="1 2">
    <name type="scientific">Cedecea neteri</name>
    <dbReference type="NCBI Taxonomy" id="158822"/>
    <lineage>
        <taxon>Bacteria</taxon>
        <taxon>Pseudomonadati</taxon>
        <taxon>Pseudomonadota</taxon>
        <taxon>Gammaproteobacteria</taxon>
        <taxon>Enterobacterales</taxon>
        <taxon>Enterobacteriaceae</taxon>
        <taxon>Cedecea</taxon>
    </lineage>
</organism>
<dbReference type="Proteomes" id="UP000251197">
    <property type="component" value="Unassembled WGS sequence"/>
</dbReference>